<dbReference type="EnsemblMetazoa" id="CJA12971b.1">
    <property type="protein sequence ID" value="CJA12971b.1"/>
    <property type="gene ID" value="WBGene00132175"/>
</dbReference>
<feature type="region of interest" description="Disordered" evidence="1">
    <location>
        <begin position="283"/>
        <end position="303"/>
    </location>
</feature>
<keyword evidence="3" id="KW-1185">Reference proteome</keyword>
<evidence type="ECO:0000313" key="2">
    <source>
        <dbReference type="EnsemblMetazoa" id="CJA12971b.1"/>
    </source>
</evidence>
<name>A0A8R1HY63_CAEJA</name>
<sequence length="336" mass="37872">MKNLLTARKQERAAEKTHEDAKKCVRGFGAVYPKILDYLYPYDTIVDILHNASEGQYTTDAHIHQPPEAGHMIGDPQRAAVQVRSTEKTKRALTLKSSPFTNLERPDGSTTYNSPEIRKLVLTHFSNSYAATTREPRSRYTHPDEPEILQHEVVHAIVTSKAIISPKPDRITMLQLKLGIENIVLHLTAALNQVLTNGTTPEDWKTNNLQIGRNVIQALNNSNSSAIGELNVLNKKMKFKIKRGARQGDTKRLPTWDQHDHAVVLRKDGPTTSRIRSKSLLTMRPKGQPWAQPSKNWYTRGKSEHGPLSEGIVQLGAAWFAVSKMETEVEPNKYHK</sequence>
<accession>A0A8R1HY63</accession>
<protein>
    <submittedName>
        <fullName evidence="2">Uncharacterized protein</fullName>
    </submittedName>
</protein>
<organism evidence="2 3">
    <name type="scientific">Caenorhabditis japonica</name>
    <dbReference type="NCBI Taxonomy" id="281687"/>
    <lineage>
        <taxon>Eukaryota</taxon>
        <taxon>Metazoa</taxon>
        <taxon>Ecdysozoa</taxon>
        <taxon>Nematoda</taxon>
        <taxon>Chromadorea</taxon>
        <taxon>Rhabditida</taxon>
        <taxon>Rhabditina</taxon>
        <taxon>Rhabditomorpha</taxon>
        <taxon>Rhabditoidea</taxon>
        <taxon>Rhabditidae</taxon>
        <taxon>Peloderinae</taxon>
        <taxon>Caenorhabditis</taxon>
    </lineage>
</organism>
<dbReference type="Proteomes" id="UP000005237">
    <property type="component" value="Unassembled WGS sequence"/>
</dbReference>
<evidence type="ECO:0000313" key="3">
    <source>
        <dbReference type="Proteomes" id="UP000005237"/>
    </source>
</evidence>
<reference evidence="2" key="2">
    <citation type="submission" date="2022-06" db="UniProtKB">
        <authorList>
            <consortium name="EnsemblMetazoa"/>
        </authorList>
    </citation>
    <scope>IDENTIFICATION</scope>
    <source>
        <strain evidence="2">DF5081</strain>
    </source>
</reference>
<proteinExistence type="predicted"/>
<evidence type="ECO:0000256" key="1">
    <source>
        <dbReference type="SAM" id="MobiDB-lite"/>
    </source>
</evidence>
<reference evidence="3" key="1">
    <citation type="submission" date="2010-08" db="EMBL/GenBank/DDBJ databases">
        <authorList>
            <consortium name="Caenorhabditis japonica Sequencing Consortium"/>
            <person name="Wilson R.K."/>
        </authorList>
    </citation>
    <scope>NUCLEOTIDE SEQUENCE [LARGE SCALE GENOMIC DNA]</scope>
    <source>
        <strain evidence="3">DF5081</strain>
    </source>
</reference>
<dbReference type="AlphaFoldDB" id="A0A8R1HY63"/>